<feature type="transmembrane region" description="Helical" evidence="1">
    <location>
        <begin position="12"/>
        <end position="36"/>
    </location>
</feature>
<dbReference type="VEuPathDB" id="FungiDB:I7I53_07793"/>
<sequence>MQQWPSIRNMPAFLIWIWLQISMRLLNSLTVLLWLLPQFAPRPLSKMNHLIRKSTANGFSQTWPDHTSSHPIWMLAVWTFQIALPPKGSHTRPWATGDRGGKMEPKY</sequence>
<organism evidence="2 3">
    <name type="scientific">Ajellomyces capsulatus (strain H88)</name>
    <name type="common">Darling's disease fungus</name>
    <name type="synonym">Histoplasma capsulatum</name>
    <dbReference type="NCBI Taxonomy" id="544711"/>
    <lineage>
        <taxon>Eukaryota</taxon>
        <taxon>Fungi</taxon>
        <taxon>Dikarya</taxon>
        <taxon>Ascomycota</taxon>
        <taxon>Pezizomycotina</taxon>
        <taxon>Eurotiomycetes</taxon>
        <taxon>Eurotiomycetidae</taxon>
        <taxon>Onygenales</taxon>
        <taxon>Ajellomycetaceae</taxon>
        <taxon>Histoplasma</taxon>
    </lineage>
</organism>
<keyword evidence="1" id="KW-1133">Transmembrane helix</keyword>
<keyword evidence="1" id="KW-0812">Transmembrane</keyword>
<evidence type="ECO:0000313" key="3">
    <source>
        <dbReference type="Proteomes" id="UP000663419"/>
    </source>
</evidence>
<evidence type="ECO:0000256" key="1">
    <source>
        <dbReference type="SAM" id="Phobius"/>
    </source>
</evidence>
<accession>A0A8A1LH20</accession>
<dbReference type="Proteomes" id="UP000663419">
    <property type="component" value="Chromosome 2"/>
</dbReference>
<dbReference type="EMBL" id="CP069103">
    <property type="protein sequence ID" value="QSS52225.1"/>
    <property type="molecule type" value="Genomic_DNA"/>
</dbReference>
<proteinExistence type="predicted"/>
<keyword evidence="1" id="KW-0472">Membrane</keyword>
<dbReference type="AlphaFoldDB" id="A0A8A1LH20"/>
<gene>
    <name evidence="2" type="ORF">I7I53_07793</name>
</gene>
<reference evidence="2" key="1">
    <citation type="submission" date="2021-01" db="EMBL/GenBank/DDBJ databases">
        <title>Chromosome-level genome assembly of a human fungal pathogen reveals clustering of transcriptionally co-regulated genes.</title>
        <authorList>
            <person name="Voorhies M."/>
            <person name="Cohen S."/>
            <person name="Shea T.P."/>
            <person name="Petrus S."/>
            <person name="Munoz J.F."/>
            <person name="Poplawski S."/>
            <person name="Goldman W.E."/>
            <person name="Michael T."/>
            <person name="Cuomo C.A."/>
            <person name="Sil A."/>
            <person name="Beyhan S."/>
        </authorList>
    </citation>
    <scope>NUCLEOTIDE SEQUENCE</scope>
    <source>
        <strain evidence="2">H88</strain>
    </source>
</reference>
<evidence type="ECO:0000313" key="2">
    <source>
        <dbReference type="EMBL" id="QSS52225.1"/>
    </source>
</evidence>
<name>A0A8A1LH20_AJEC8</name>
<protein>
    <submittedName>
        <fullName evidence="2">Uncharacterized protein</fullName>
    </submittedName>
</protein>